<keyword evidence="4" id="KW-0472">Membrane</keyword>
<keyword evidence="2" id="KW-0547">Nucleotide-binding</keyword>
<dbReference type="AlphaFoldDB" id="A0A7J7I1E9"/>
<keyword evidence="4" id="KW-1133">Transmembrane helix</keyword>
<evidence type="ECO:0000256" key="4">
    <source>
        <dbReference type="SAM" id="Phobius"/>
    </source>
</evidence>
<dbReference type="EMBL" id="JACBKZ010000002">
    <property type="protein sequence ID" value="KAF5958477.1"/>
    <property type="molecule type" value="Genomic_DNA"/>
</dbReference>
<feature type="transmembrane region" description="Helical" evidence="4">
    <location>
        <begin position="6"/>
        <end position="28"/>
    </location>
</feature>
<keyword evidence="7" id="KW-1185">Reference proteome</keyword>
<dbReference type="PROSITE" id="PS50011">
    <property type="entry name" value="PROTEIN_KINASE_DOM"/>
    <property type="match status" value="1"/>
</dbReference>
<reference evidence="7" key="1">
    <citation type="journal article" date="2020" name="Nat. Commun.">
        <title>Genome assembly of wild tea tree DASZ reveals pedigree and selection history of tea varieties.</title>
        <authorList>
            <person name="Zhang W."/>
            <person name="Zhang Y."/>
            <person name="Qiu H."/>
            <person name="Guo Y."/>
            <person name="Wan H."/>
            <person name="Zhang X."/>
            <person name="Scossa F."/>
            <person name="Alseekh S."/>
            <person name="Zhang Q."/>
            <person name="Wang P."/>
            <person name="Xu L."/>
            <person name="Schmidt M.H."/>
            <person name="Jia X."/>
            <person name="Li D."/>
            <person name="Zhu A."/>
            <person name="Guo F."/>
            <person name="Chen W."/>
            <person name="Ni D."/>
            <person name="Usadel B."/>
            <person name="Fernie A.R."/>
            <person name="Wen W."/>
        </authorList>
    </citation>
    <scope>NUCLEOTIDE SEQUENCE [LARGE SCALE GENOMIC DNA]</scope>
    <source>
        <strain evidence="7">cv. G240</strain>
    </source>
</reference>
<evidence type="ECO:0000259" key="5">
    <source>
        <dbReference type="PROSITE" id="PS50011"/>
    </source>
</evidence>
<evidence type="ECO:0000313" key="7">
    <source>
        <dbReference type="Proteomes" id="UP000593564"/>
    </source>
</evidence>
<evidence type="ECO:0000313" key="6">
    <source>
        <dbReference type="EMBL" id="KAF5958477.1"/>
    </source>
</evidence>
<dbReference type="Gene3D" id="3.30.200.20">
    <property type="entry name" value="Phosphorylase Kinase, domain 1"/>
    <property type="match status" value="1"/>
</dbReference>
<dbReference type="GO" id="GO:0005524">
    <property type="term" value="F:ATP binding"/>
    <property type="evidence" value="ECO:0007669"/>
    <property type="project" value="UniProtKB-KW"/>
</dbReference>
<dbReference type="PROSITE" id="PS00108">
    <property type="entry name" value="PROTEIN_KINASE_ST"/>
    <property type="match status" value="1"/>
</dbReference>
<dbReference type="InterPro" id="IPR000719">
    <property type="entry name" value="Prot_kinase_dom"/>
</dbReference>
<keyword evidence="1" id="KW-0808">Transferase</keyword>
<evidence type="ECO:0000256" key="1">
    <source>
        <dbReference type="ARBA" id="ARBA00022527"/>
    </source>
</evidence>
<evidence type="ECO:0000256" key="2">
    <source>
        <dbReference type="ARBA" id="ARBA00022741"/>
    </source>
</evidence>
<dbReference type="PANTHER" id="PTHR47989:SF43">
    <property type="entry name" value="CALCIUM_CALMODULIN-REGULATED RECEPTOR-LIKE KINASE 2"/>
    <property type="match status" value="1"/>
</dbReference>
<feature type="domain" description="Protein kinase" evidence="5">
    <location>
        <begin position="148"/>
        <end position="409"/>
    </location>
</feature>
<gene>
    <name evidence="6" type="ORF">HYC85_005702</name>
</gene>
<protein>
    <recommendedName>
        <fullName evidence="5">Protein kinase domain-containing protein</fullName>
    </recommendedName>
</protein>
<dbReference type="CDD" id="cd14066">
    <property type="entry name" value="STKc_IRAK"/>
    <property type="match status" value="1"/>
</dbReference>
<dbReference type="InterPro" id="IPR001245">
    <property type="entry name" value="Ser-Thr/Tyr_kinase_cat_dom"/>
</dbReference>
<dbReference type="PANTHER" id="PTHR47989">
    <property type="entry name" value="OS01G0750732 PROTEIN"/>
    <property type="match status" value="1"/>
</dbReference>
<keyword evidence="1" id="KW-0723">Serine/threonine-protein kinase</keyword>
<dbReference type="SUPFAM" id="SSF56112">
    <property type="entry name" value="Protein kinase-like (PK-like)"/>
    <property type="match status" value="1"/>
</dbReference>
<dbReference type="Pfam" id="PF07714">
    <property type="entry name" value="PK_Tyr_Ser-Thr"/>
    <property type="match status" value="1"/>
</dbReference>
<keyword evidence="4" id="KW-0812">Transmembrane</keyword>
<comment type="caution">
    <text evidence="6">The sequence shown here is derived from an EMBL/GenBank/DDBJ whole genome shotgun (WGS) entry which is preliminary data.</text>
</comment>
<accession>A0A7J7I1E9</accession>
<dbReference type="Gene3D" id="1.10.510.10">
    <property type="entry name" value="Transferase(Phosphotransferase) domain 1"/>
    <property type="match status" value="1"/>
</dbReference>
<dbReference type="Proteomes" id="UP000593564">
    <property type="component" value="Unassembled WGS sequence"/>
</dbReference>
<reference evidence="6 7" key="2">
    <citation type="submission" date="2020-07" db="EMBL/GenBank/DDBJ databases">
        <title>Genome assembly of wild tea tree DASZ reveals pedigree and selection history of tea varieties.</title>
        <authorList>
            <person name="Zhang W."/>
        </authorList>
    </citation>
    <scope>NUCLEOTIDE SEQUENCE [LARGE SCALE GENOMIC DNA]</scope>
    <source>
        <strain evidence="7">cv. G240</strain>
        <tissue evidence="6">Leaf</tissue>
    </source>
</reference>
<organism evidence="6 7">
    <name type="scientific">Camellia sinensis</name>
    <name type="common">Tea plant</name>
    <name type="synonym">Thea sinensis</name>
    <dbReference type="NCBI Taxonomy" id="4442"/>
    <lineage>
        <taxon>Eukaryota</taxon>
        <taxon>Viridiplantae</taxon>
        <taxon>Streptophyta</taxon>
        <taxon>Embryophyta</taxon>
        <taxon>Tracheophyta</taxon>
        <taxon>Spermatophyta</taxon>
        <taxon>Magnoliopsida</taxon>
        <taxon>eudicotyledons</taxon>
        <taxon>Gunneridae</taxon>
        <taxon>Pentapetalae</taxon>
        <taxon>asterids</taxon>
        <taxon>Ericales</taxon>
        <taxon>Theaceae</taxon>
        <taxon>Camellia</taxon>
    </lineage>
</organism>
<proteinExistence type="predicted"/>
<dbReference type="GO" id="GO:0004674">
    <property type="term" value="F:protein serine/threonine kinase activity"/>
    <property type="evidence" value="ECO:0007669"/>
    <property type="project" value="UniProtKB-KW"/>
</dbReference>
<sequence>MVPKGDLVIIGISVGLALGLFIAALVFFGTRWYKKRAHLRQCANDRSATTLPIRTNGLGTSIDYSASISNSIADKGSDFLAKNSQPSWWSHRSKDRYSQNGNWKDIVDFVPHTLDLKLGAGLQDDSLDVNPAMDVLEPKHKDVQKATQNFTTILGEGSFGPVCKATMATGEVVAVKVLASDSKQGEKEFQTEVSLLGRLHHRNLVNLVGYCVDKGQHMLIYEFMSNGSLANLLYSQEELVLSWEERLQIALDISHGIEYLHDGAVPPVIHRDLKSANILLDRSMRAKVADFGLSKEEAFDGHKSGIKGTYGYIDPAYISTNKFTMKSDIYSFGIILFELITAIHPHQNLMEYVNLAAMSPDGVDEILDERLVGEYNIVEVRGLASIAHKCLHKTPRRRPSIGEVSQAILKIKQRRLAKEDTSVFCRRRSFTYDKPDRASTSGAE</sequence>
<dbReference type="FunFam" id="3.30.200.20:FF:000162">
    <property type="entry name" value="Adenine nucleotide alpha hydrolase-like domain kinase"/>
    <property type="match status" value="1"/>
</dbReference>
<keyword evidence="3" id="KW-0067">ATP-binding</keyword>
<dbReference type="InterPro" id="IPR008271">
    <property type="entry name" value="Ser/Thr_kinase_AS"/>
</dbReference>
<name>A0A7J7I1E9_CAMSI</name>
<keyword evidence="1" id="KW-0418">Kinase</keyword>
<dbReference type="SMART" id="SM00220">
    <property type="entry name" value="S_TKc"/>
    <property type="match status" value="1"/>
</dbReference>
<evidence type="ECO:0000256" key="3">
    <source>
        <dbReference type="ARBA" id="ARBA00022840"/>
    </source>
</evidence>
<dbReference type="InterPro" id="IPR011009">
    <property type="entry name" value="Kinase-like_dom_sf"/>
</dbReference>